<dbReference type="Pfam" id="PF13560">
    <property type="entry name" value="HTH_31"/>
    <property type="match status" value="1"/>
</dbReference>
<dbReference type="InterPro" id="IPR010982">
    <property type="entry name" value="Lambda_DNA-bd_dom_sf"/>
</dbReference>
<dbReference type="PANTHER" id="PTHR35010">
    <property type="entry name" value="BLL4672 PROTEIN-RELATED"/>
    <property type="match status" value="1"/>
</dbReference>
<reference evidence="2 3" key="1">
    <citation type="submission" date="2019-12" db="EMBL/GenBank/DDBJ databases">
        <title>Nocardia sp. nov. ET3-3 isolated from soil.</title>
        <authorList>
            <person name="Kanchanasin P."/>
            <person name="Tanasupawat S."/>
            <person name="Yuki M."/>
            <person name="Kudo T."/>
        </authorList>
    </citation>
    <scope>NUCLEOTIDE SEQUENCE [LARGE SCALE GENOMIC DNA]</scope>
    <source>
        <strain evidence="2 3">ET3-3</strain>
    </source>
</reference>
<dbReference type="PROSITE" id="PS50943">
    <property type="entry name" value="HTH_CROC1"/>
    <property type="match status" value="1"/>
</dbReference>
<dbReference type="InterPro" id="IPR001387">
    <property type="entry name" value="Cro/C1-type_HTH"/>
</dbReference>
<dbReference type="InterPro" id="IPR041413">
    <property type="entry name" value="MLTR_LBD"/>
</dbReference>
<dbReference type="CDD" id="cd00093">
    <property type="entry name" value="HTH_XRE"/>
    <property type="match status" value="1"/>
</dbReference>
<dbReference type="Pfam" id="PF17765">
    <property type="entry name" value="MLTR_LBD"/>
    <property type="match status" value="1"/>
</dbReference>
<organism evidence="2 3">
    <name type="scientific">Nocardia terrae</name>
    <dbReference type="NCBI Taxonomy" id="2675851"/>
    <lineage>
        <taxon>Bacteria</taxon>
        <taxon>Bacillati</taxon>
        <taxon>Actinomycetota</taxon>
        <taxon>Actinomycetes</taxon>
        <taxon>Mycobacteriales</taxon>
        <taxon>Nocardiaceae</taxon>
        <taxon>Nocardia</taxon>
    </lineage>
</organism>
<dbReference type="Gene3D" id="3.30.450.180">
    <property type="match status" value="1"/>
</dbReference>
<dbReference type="RefSeq" id="WP_157389338.1">
    <property type="nucleotide sequence ID" value="NZ_WRPP01000004.1"/>
</dbReference>
<dbReference type="GO" id="GO:0003677">
    <property type="term" value="F:DNA binding"/>
    <property type="evidence" value="ECO:0007669"/>
    <property type="project" value="InterPro"/>
</dbReference>
<dbReference type="SUPFAM" id="SSF47413">
    <property type="entry name" value="lambda repressor-like DNA-binding domains"/>
    <property type="match status" value="1"/>
</dbReference>
<dbReference type="Proteomes" id="UP000466794">
    <property type="component" value="Unassembled WGS sequence"/>
</dbReference>
<comment type="caution">
    <text evidence="2">The sequence shown here is derived from an EMBL/GenBank/DDBJ whole genome shotgun (WGS) entry which is preliminary data.</text>
</comment>
<dbReference type="SMART" id="SM00530">
    <property type="entry name" value="HTH_XRE"/>
    <property type="match status" value="1"/>
</dbReference>
<name>A0A7K1UZ58_9NOCA</name>
<gene>
    <name evidence="2" type="ORF">GPX89_20820</name>
</gene>
<sequence>MTAEILMPTLGAYARQLRDRQGWTQPKAADEAKVGVSTLRKIEQNSAADFREDTLESLANVLCATGEERAHWWALAGRPGRSFAGGSPDDVAMLVSALDPTPAAWIQDWRVRIANDAHRRLMPGLMAAESLPQWMFGDPRAKLVLPDWRDEATFLVGVMRHRAVLERGQGHTVEMIQALSDHPEFRRIWNTGVVHVAGRSARVRRIWSPATESRITLREAFYPTSDSGVIVVGFPAGAEQAESGG</sequence>
<keyword evidence="3" id="KW-1185">Reference proteome</keyword>
<feature type="domain" description="HTH cro/C1-type" evidence="1">
    <location>
        <begin position="15"/>
        <end position="69"/>
    </location>
</feature>
<dbReference type="EMBL" id="WRPP01000004">
    <property type="protein sequence ID" value="MVU79674.1"/>
    <property type="molecule type" value="Genomic_DNA"/>
</dbReference>
<evidence type="ECO:0000259" key="1">
    <source>
        <dbReference type="PROSITE" id="PS50943"/>
    </source>
</evidence>
<dbReference type="AlphaFoldDB" id="A0A7K1UZ58"/>
<evidence type="ECO:0000313" key="3">
    <source>
        <dbReference type="Proteomes" id="UP000466794"/>
    </source>
</evidence>
<dbReference type="PANTHER" id="PTHR35010:SF2">
    <property type="entry name" value="BLL4672 PROTEIN"/>
    <property type="match status" value="1"/>
</dbReference>
<evidence type="ECO:0000313" key="2">
    <source>
        <dbReference type="EMBL" id="MVU79674.1"/>
    </source>
</evidence>
<accession>A0A7K1UZ58</accession>
<proteinExistence type="predicted"/>
<dbReference type="Gene3D" id="1.10.260.40">
    <property type="entry name" value="lambda repressor-like DNA-binding domains"/>
    <property type="match status" value="1"/>
</dbReference>
<protein>
    <submittedName>
        <fullName evidence="2">Helix-turn-helix domain-containing protein</fullName>
    </submittedName>
</protein>